<gene>
    <name evidence="3" type="ORF">VV01_14055</name>
</gene>
<keyword evidence="1" id="KW-0238">DNA-binding</keyword>
<name>A0A0L6CJP9_9MICO</name>
<evidence type="ECO:0000313" key="3">
    <source>
        <dbReference type="EMBL" id="KNX38017.1"/>
    </source>
</evidence>
<dbReference type="Pfam" id="PF13560">
    <property type="entry name" value="HTH_31"/>
    <property type="match status" value="1"/>
</dbReference>
<dbReference type="PANTHER" id="PTHR46797">
    <property type="entry name" value="HTH-TYPE TRANSCRIPTIONAL REGULATOR"/>
    <property type="match status" value="1"/>
</dbReference>
<dbReference type="GO" id="GO:0005829">
    <property type="term" value="C:cytosol"/>
    <property type="evidence" value="ECO:0007669"/>
    <property type="project" value="TreeGrafter"/>
</dbReference>
<comment type="caution">
    <text evidence="3">The sequence shown here is derived from an EMBL/GenBank/DDBJ whole genome shotgun (WGS) entry which is preliminary data.</text>
</comment>
<dbReference type="RefSeq" id="WP_050670428.1">
    <property type="nucleotide sequence ID" value="NZ_LAIR01000002.1"/>
</dbReference>
<feature type="domain" description="HTH cro/C1-type" evidence="2">
    <location>
        <begin position="8"/>
        <end position="61"/>
    </location>
</feature>
<dbReference type="SMART" id="SM00530">
    <property type="entry name" value="HTH_XRE"/>
    <property type="match status" value="1"/>
</dbReference>
<dbReference type="InterPro" id="IPR001387">
    <property type="entry name" value="Cro/C1-type_HTH"/>
</dbReference>
<evidence type="ECO:0000313" key="4">
    <source>
        <dbReference type="Proteomes" id="UP000037397"/>
    </source>
</evidence>
<organism evidence="3 4">
    <name type="scientific">Luteipulveratus halotolerans</name>
    <dbReference type="NCBI Taxonomy" id="1631356"/>
    <lineage>
        <taxon>Bacteria</taxon>
        <taxon>Bacillati</taxon>
        <taxon>Actinomycetota</taxon>
        <taxon>Actinomycetes</taxon>
        <taxon>Micrococcales</taxon>
        <taxon>Dermacoccaceae</taxon>
        <taxon>Luteipulveratus</taxon>
    </lineage>
</organism>
<sequence length="383" mass="41579">MKDVGSRLRTLRRDRGLSQTELAGDRFTASYVSHLERGRRRISPEALEYFAERLGVEVSTLGDVVESGRAPSAQVTSALVESEAAVRRGDHQRVVEIALGSRAGVDRDEHPELWWVLQHRRVEAHLEQHEFGPALSACRDLMRSPVTAAEPSLHLRVLAQHARGALAVGRLDEAVGSARRAVAASRDQTLDHQLLALRALIAVAAEHDDEHVLAQAQEVLDGVVLPKHPPPAVARAYAELGRAWIGRGRVRSGCRCLDRAAVLMRGRVDLADWSRFCRESATLRMSVGALDGVTALVKELTVSANRAGTAEDRGEALLVAARFAVLVGDRAEAERLLSAADRSWGVSAAAVRALRDELRAAFAGAGRAAVVRRAVPLRGHHRP</sequence>
<dbReference type="Proteomes" id="UP000037397">
    <property type="component" value="Unassembled WGS sequence"/>
</dbReference>
<dbReference type="GO" id="GO:0003700">
    <property type="term" value="F:DNA-binding transcription factor activity"/>
    <property type="evidence" value="ECO:0007669"/>
    <property type="project" value="TreeGrafter"/>
</dbReference>
<dbReference type="EMBL" id="LAIR01000002">
    <property type="protein sequence ID" value="KNX38017.1"/>
    <property type="molecule type" value="Genomic_DNA"/>
</dbReference>
<keyword evidence="4" id="KW-1185">Reference proteome</keyword>
<evidence type="ECO:0000259" key="2">
    <source>
        <dbReference type="PROSITE" id="PS50943"/>
    </source>
</evidence>
<dbReference type="PROSITE" id="PS50943">
    <property type="entry name" value="HTH_CROC1"/>
    <property type="match status" value="1"/>
</dbReference>
<evidence type="ECO:0000256" key="1">
    <source>
        <dbReference type="ARBA" id="ARBA00023125"/>
    </source>
</evidence>
<reference evidence="4" key="1">
    <citation type="submission" date="2015-03" db="EMBL/GenBank/DDBJ databases">
        <title>Luteipulveratus halotolerans sp. nov., a novel actinobacterium (Dermacoccaceae) from Sarawak, Malaysia.</title>
        <authorList>
            <person name="Juboi H."/>
            <person name="Basik A."/>
            <person name="Shamsul S.S."/>
            <person name="Arnold P."/>
            <person name="Schmitt E.K."/>
            <person name="Sanglier J.-J."/>
            <person name="Yeo T."/>
        </authorList>
    </citation>
    <scope>NUCLEOTIDE SEQUENCE [LARGE SCALE GENOMIC DNA]</scope>
    <source>
        <strain evidence="4">C296001</strain>
    </source>
</reference>
<dbReference type="SUPFAM" id="SSF47413">
    <property type="entry name" value="lambda repressor-like DNA-binding domains"/>
    <property type="match status" value="1"/>
</dbReference>
<dbReference type="CDD" id="cd00093">
    <property type="entry name" value="HTH_XRE"/>
    <property type="match status" value="1"/>
</dbReference>
<dbReference type="AlphaFoldDB" id="A0A0L6CJP9"/>
<dbReference type="Gene3D" id="1.10.260.40">
    <property type="entry name" value="lambda repressor-like DNA-binding domains"/>
    <property type="match status" value="1"/>
</dbReference>
<dbReference type="PANTHER" id="PTHR46797:SF1">
    <property type="entry name" value="METHYLPHOSPHONATE SYNTHASE"/>
    <property type="match status" value="1"/>
</dbReference>
<dbReference type="GO" id="GO:0003677">
    <property type="term" value="F:DNA binding"/>
    <property type="evidence" value="ECO:0007669"/>
    <property type="project" value="UniProtKB-KW"/>
</dbReference>
<accession>A0A0L6CJP9</accession>
<dbReference type="STRING" id="1631356.VV01_14055"/>
<dbReference type="InterPro" id="IPR010982">
    <property type="entry name" value="Lambda_DNA-bd_dom_sf"/>
</dbReference>
<dbReference type="InterPro" id="IPR050807">
    <property type="entry name" value="TransReg_Diox_bact_type"/>
</dbReference>
<proteinExistence type="predicted"/>
<protein>
    <recommendedName>
        <fullName evidence="2">HTH cro/C1-type domain-containing protein</fullName>
    </recommendedName>
</protein>